<dbReference type="InterPro" id="IPR007219">
    <property type="entry name" value="XnlR_reg_dom"/>
</dbReference>
<comment type="caution">
    <text evidence="5">The sequence shown here is derived from an EMBL/GenBank/DDBJ whole genome shotgun (WGS) entry which is preliminary data.</text>
</comment>
<organism evidence="5 6">
    <name type="scientific">Lasiosphaeria ovina</name>
    <dbReference type="NCBI Taxonomy" id="92902"/>
    <lineage>
        <taxon>Eukaryota</taxon>
        <taxon>Fungi</taxon>
        <taxon>Dikarya</taxon>
        <taxon>Ascomycota</taxon>
        <taxon>Pezizomycotina</taxon>
        <taxon>Sordariomycetes</taxon>
        <taxon>Sordariomycetidae</taxon>
        <taxon>Sordariales</taxon>
        <taxon>Lasiosphaeriaceae</taxon>
        <taxon>Lasiosphaeria</taxon>
    </lineage>
</organism>
<dbReference type="CDD" id="cd00067">
    <property type="entry name" value="GAL4"/>
    <property type="match status" value="1"/>
</dbReference>
<dbReference type="AlphaFoldDB" id="A0AAE0N7R3"/>
<reference evidence="5" key="2">
    <citation type="submission" date="2023-06" db="EMBL/GenBank/DDBJ databases">
        <authorList>
            <consortium name="Lawrence Berkeley National Laboratory"/>
            <person name="Haridas S."/>
            <person name="Hensen N."/>
            <person name="Bonometti L."/>
            <person name="Westerberg I."/>
            <person name="Brannstrom I.O."/>
            <person name="Guillou S."/>
            <person name="Cros-Aarteil S."/>
            <person name="Calhoun S."/>
            <person name="Kuo A."/>
            <person name="Mondo S."/>
            <person name="Pangilinan J."/>
            <person name="Riley R."/>
            <person name="Labutti K."/>
            <person name="Andreopoulos B."/>
            <person name="Lipzen A."/>
            <person name="Chen C."/>
            <person name="Yanf M."/>
            <person name="Daum C."/>
            <person name="Ng V."/>
            <person name="Clum A."/>
            <person name="Steindorff A."/>
            <person name="Ohm R."/>
            <person name="Martin F."/>
            <person name="Silar P."/>
            <person name="Natvig D."/>
            <person name="Lalanne C."/>
            <person name="Gautier V."/>
            <person name="Ament-Velasquez S.L."/>
            <person name="Kruys A."/>
            <person name="Hutchinson M.I."/>
            <person name="Powell A.J."/>
            <person name="Barry K."/>
            <person name="Miller A.N."/>
            <person name="Grigoriev I.V."/>
            <person name="Debuchy R."/>
            <person name="Gladieux P."/>
            <person name="Thoren M.H."/>
            <person name="Johannesson H."/>
        </authorList>
    </citation>
    <scope>NUCLEOTIDE SEQUENCE</scope>
    <source>
        <strain evidence="5">CBS 958.72</strain>
    </source>
</reference>
<dbReference type="InterPro" id="IPR052761">
    <property type="entry name" value="Fungal_Detox/Toxin_TFs"/>
</dbReference>
<dbReference type="InterPro" id="IPR036864">
    <property type="entry name" value="Zn2-C6_fun-type_DNA-bd_sf"/>
</dbReference>
<dbReference type="Proteomes" id="UP001287356">
    <property type="component" value="Unassembled WGS sequence"/>
</dbReference>
<protein>
    <submittedName>
        <fullName evidence="5">Fungal-specific transcription factor domain-containing protein</fullName>
    </submittedName>
</protein>
<dbReference type="GO" id="GO:0006351">
    <property type="term" value="P:DNA-templated transcription"/>
    <property type="evidence" value="ECO:0007669"/>
    <property type="project" value="InterPro"/>
</dbReference>
<dbReference type="PROSITE" id="PS50048">
    <property type="entry name" value="ZN2_CY6_FUNGAL_2"/>
    <property type="match status" value="1"/>
</dbReference>
<dbReference type="SMART" id="SM00066">
    <property type="entry name" value="GAL4"/>
    <property type="match status" value="1"/>
</dbReference>
<proteinExistence type="predicted"/>
<dbReference type="PANTHER" id="PTHR47425:SF2">
    <property type="entry name" value="FARB-RELATED"/>
    <property type="match status" value="1"/>
</dbReference>
<dbReference type="SUPFAM" id="SSF57701">
    <property type="entry name" value="Zn2/Cys6 DNA-binding domain"/>
    <property type="match status" value="1"/>
</dbReference>
<evidence type="ECO:0000256" key="1">
    <source>
        <dbReference type="ARBA" id="ARBA00022723"/>
    </source>
</evidence>
<keyword evidence="6" id="KW-1185">Reference proteome</keyword>
<evidence type="ECO:0000313" key="6">
    <source>
        <dbReference type="Proteomes" id="UP001287356"/>
    </source>
</evidence>
<dbReference type="InterPro" id="IPR001138">
    <property type="entry name" value="Zn2Cys6_DnaBD"/>
</dbReference>
<reference evidence="5" key="1">
    <citation type="journal article" date="2023" name="Mol. Phylogenet. Evol.">
        <title>Genome-scale phylogeny and comparative genomics of the fungal order Sordariales.</title>
        <authorList>
            <person name="Hensen N."/>
            <person name="Bonometti L."/>
            <person name="Westerberg I."/>
            <person name="Brannstrom I.O."/>
            <person name="Guillou S."/>
            <person name="Cros-Aarteil S."/>
            <person name="Calhoun S."/>
            <person name="Haridas S."/>
            <person name="Kuo A."/>
            <person name="Mondo S."/>
            <person name="Pangilinan J."/>
            <person name="Riley R."/>
            <person name="LaButti K."/>
            <person name="Andreopoulos B."/>
            <person name="Lipzen A."/>
            <person name="Chen C."/>
            <person name="Yan M."/>
            <person name="Daum C."/>
            <person name="Ng V."/>
            <person name="Clum A."/>
            <person name="Steindorff A."/>
            <person name="Ohm R.A."/>
            <person name="Martin F."/>
            <person name="Silar P."/>
            <person name="Natvig D.O."/>
            <person name="Lalanne C."/>
            <person name="Gautier V."/>
            <person name="Ament-Velasquez S.L."/>
            <person name="Kruys A."/>
            <person name="Hutchinson M.I."/>
            <person name="Powell A.J."/>
            <person name="Barry K."/>
            <person name="Miller A.N."/>
            <person name="Grigoriev I.V."/>
            <person name="Debuchy R."/>
            <person name="Gladieux P."/>
            <person name="Hiltunen Thoren M."/>
            <person name="Johannesson H."/>
        </authorList>
    </citation>
    <scope>NUCLEOTIDE SEQUENCE</scope>
    <source>
        <strain evidence="5">CBS 958.72</strain>
    </source>
</reference>
<accession>A0AAE0N7R3</accession>
<keyword evidence="1" id="KW-0479">Metal-binding</keyword>
<dbReference type="Pfam" id="PF00172">
    <property type="entry name" value="Zn_clus"/>
    <property type="match status" value="1"/>
</dbReference>
<dbReference type="PANTHER" id="PTHR47425">
    <property type="entry name" value="FARB-RELATED"/>
    <property type="match status" value="1"/>
</dbReference>
<keyword evidence="2" id="KW-0539">Nucleus</keyword>
<name>A0AAE0N7R3_9PEZI</name>
<evidence type="ECO:0000256" key="2">
    <source>
        <dbReference type="ARBA" id="ARBA00023242"/>
    </source>
</evidence>
<feature type="compositionally biased region" description="Polar residues" evidence="3">
    <location>
        <begin position="228"/>
        <end position="240"/>
    </location>
</feature>
<sequence length="894" mass="98804">MTDDASTASSPGVNIPMSADESPGSPTLSDLSHVSDGPKIEAVSPCQLSLKRRSSSSLKGDEKENGNGNVNGNDKRPKPAPNSGKVTKRRAAKACSSCRTRKVRCDVVEHAPGPCGNCKWDGVECIVQESRRRKKANMLNAVRMMSTDNAEASQPTGGLIPMAAADLLEAQTALSQRGAGGARMQYGAHLDAQRASQILAFRNYRTPAGVLAPQFSGPNGHYQCSHPAPNQSTSFGNSNPRPRAGPMPDLPDLPDVGNELLPFMKPFPAKIDEADLQYLRRKDALALPVPKLESALISAFVEFVHPYIPVLDLDKFLGVVSQRDGQNDKVSLLLYQAVLFAGAAFVDAGILRESGYTSRKEARKYFFSRVKIIYDMDYETDNMVLVQSLLMMTYWYETPNESKDTWHWLGIAVSLALMSGLHRDPKTLPVPPRDYGLRKRIWWSLYMRDRLVALGMRRPTRIKEEDCSVPMLQESDFDIRVIAVDIAPQCVLLRDTTMQHQLAMMCIEKAKLCVCISHMLDAQYTVITSEILQPNNDVSLLLYPKKSLSNRMVVEKVHDELEGWLNNLPDCCVRRPLTLADIEEGKKAVAVHRSLLHMIYHTTFSALHRPQFLPAPQFPIPPGSAEVQELAKKRVNHAADQNITLGRELHRLGLDRYIPTTGVTVFLPALLIQLYYIRDEDPAVVHRAKDNFRDGAEVMKVLSESYPAASFGLEFLTAALARFGLDGSWLQDGAASSRPWERPVQMANSVTPPAENATYLDVAKFQLPLDPSMMHRFYSAEANPTQLEPARGMAMAMTPPAMKDPIFSDVTDLPTGGHNGQEGVADSSHPETNAEFNFDSWLHYPAEGVSNNDEQFINVFYDTEQTPGHESTSYANTTREFPGVGVFGGPPIGA</sequence>
<gene>
    <name evidence="5" type="ORF">B0T24DRAFT_277027</name>
</gene>
<dbReference type="Gene3D" id="4.10.240.10">
    <property type="entry name" value="Zn(2)-C6 fungal-type DNA-binding domain"/>
    <property type="match status" value="1"/>
</dbReference>
<feature type="compositionally biased region" description="Polar residues" evidence="3">
    <location>
        <begin position="1"/>
        <end position="12"/>
    </location>
</feature>
<dbReference type="EMBL" id="JAULSN010000004">
    <property type="protein sequence ID" value="KAK3373841.1"/>
    <property type="molecule type" value="Genomic_DNA"/>
</dbReference>
<feature type="region of interest" description="Disordered" evidence="3">
    <location>
        <begin position="1"/>
        <end position="92"/>
    </location>
</feature>
<evidence type="ECO:0000313" key="5">
    <source>
        <dbReference type="EMBL" id="KAK3373841.1"/>
    </source>
</evidence>
<dbReference type="SMART" id="SM00906">
    <property type="entry name" value="Fungal_trans"/>
    <property type="match status" value="1"/>
</dbReference>
<evidence type="ECO:0000259" key="4">
    <source>
        <dbReference type="PROSITE" id="PS50048"/>
    </source>
</evidence>
<dbReference type="PROSITE" id="PS00463">
    <property type="entry name" value="ZN2_CY6_FUNGAL_1"/>
    <property type="match status" value="1"/>
</dbReference>
<dbReference type="GO" id="GO:0008270">
    <property type="term" value="F:zinc ion binding"/>
    <property type="evidence" value="ECO:0007669"/>
    <property type="project" value="InterPro"/>
</dbReference>
<feature type="domain" description="Zn(2)-C6 fungal-type" evidence="4">
    <location>
        <begin position="94"/>
        <end position="127"/>
    </location>
</feature>
<dbReference type="CDD" id="cd12148">
    <property type="entry name" value="fungal_TF_MHR"/>
    <property type="match status" value="1"/>
</dbReference>
<dbReference type="Pfam" id="PF04082">
    <property type="entry name" value="Fungal_trans"/>
    <property type="match status" value="1"/>
</dbReference>
<dbReference type="GO" id="GO:0003677">
    <property type="term" value="F:DNA binding"/>
    <property type="evidence" value="ECO:0007669"/>
    <property type="project" value="InterPro"/>
</dbReference>
<dbReference type="GO" id="GO:0000981">
    <property type="term" value="F:DNA-binding transcription factor activity, RNA polymerase II-specific"/>
    <property type="evidence" value="ECO:0007669"/>
    <property type="project" value="InterPro"/>
</dbReference>
<evidence type="ECO:0000256" key="3">
    <source>
        <dbReference type="SAM" id="MobiDB-lite"/>
    </source>
</evidence>
<feature type="region of interest" description="Disordered" evidence="3">
    <location>
        <begin position="221"/>
        <end position="246"/>
    </location>
</feature>